<evidence type="ECO:0000313" key="2">
    <source>
        <dbReference type="Proteomes" id="UP000821837"/>
    </source>
</evidence>
<reference evidence="1" key="2">
    <citation type="submission" date="2021-09" db="EMBL/GenBank/DDBJ databases">
        <authorList>
            <person name="Jia N."/>
            <person name="Wang J."/>
            <person name="Shi W."/>
            <person name="Du L."/>
            <person name="Sun Y."/>
            <person name="Zhan W."/>
            <person name="Jiang J."/>
            <person name="Wang Q."/>
            <person name="Zhang B."/>
            <person name="Ji P."/>
            <person name="Sakyi L.B."/>
            <person name="Cui X."/>
            <person name="Yuan T."/>
            <person name="Jiang B."/>
            <person name="Yang W."/>
            <person name="Lam T.T.-Y."/>
            <person name="Chang Q."/>
            <person name="Ding S."/>
            <person name="Wang X."/>
            <person name="Zhu J."/>
            <person name="Ruan X."/>
            <person name="Zhao L."/>
            <person name="Wei J."/>
            <person name="Que T."/>
            <person name="Du C."/>
            <person name="Cheng J."/>
            <person name="Dai P."/>
            <person name="Han X."/>
            <person name="Huang E."/>
            <person name="Gao Y."/>
            <person name="Liu J."/>
            <person name="Shao H."/>
            <person name="Ye R."/>
            <person name="Li L."/>
            <person name="Wei W."/>
            <person name="Wang X."/>
            <person name="Wang C."/>
            <person name="Huo Q."/>
            <person name="Li W."/>
            <person name="Guo W."/>
            <person name="Chen H."/>
            <person name="Chen S."/>
            <person name="Zhou L."/>
            <person name="Zhou L."/>
            <person name="Ni X."/>
            <person name="Tian J."/>
            <person name="Zhou Y."/>
            <person name="Sheng Y."/>
            <person name="Liu T."/>
            <person name="Pan Y."/>
            <person name="Xia L."/>
            <person name="Li J."/>
            <person name="Zhao F."/>
            <person name="Cao W."/>
        </authorList>
    </citation>
    <scope>NUCLEOTIDE SEQUENCE</scope>
    <source>
        <strain evidence="1">Rsan-2018</strain>
        <tissue evidence="1">Larvae</tissue>
    </source>
</reference>
<dbReference type="EMBL" id="JABSTV010001246">
    <property type="protein sequence ID" value="KAH7975562.1"/>
    <property type="molecule type" value="Genomic_DNA"/>
</dbReference>
<proteinExistence type="predicted"/>
<gene>
    <name evidence="1" type="ORF">HPB52_003242</name>
</gene>
<dbReference type="AlphaFoldDB" id="A0A9D4QD28"/>
<dbReference type="VEuPathDB" id="VectorBase:RSAN_025871"/>
<reference evidence="1" key="1">
    <citation type="journal article" date="2020" name="Cell">
        <title>Large-Scale Comparative Analyses of Tick Genomes Elucidate Their Genetic Diversity and Vector Capacities.</title>
        <authorList>
            <consortium name="Tick Genome and Microbiome Consortium (TIGMIC)"/>
            <person name="Jia N."/>
            <person name="Wang J."/>
            <person name="Shi W."/>
            <person name="Du L."/>
            <person name="Sun Y."/>
            <person name="Zhan W."/>
            <person name="Jiang J.F."/>
            <person name="Wang Q."/>
            <person name="Zhang B."/>
            <person name="Ji P."/>
            <person name="Bell-Sakyi L."/>
            <person name="Cui X.M."/>
            <person name="Yuan T.T."/>
            <person name="Jiang B.G."/>
            <person name="Yang W.F."/>
            <person name="Lam T.T."/>
            <person name="Chang Q.C."/>
            <person name="Ding S.J."/>
            <person name="Wang X.J."/>
            <person name="Zhu J.G."/>
            <person name="Ruan X.D."/>
            <person name="Zhao L."/>
            <person name="Wei J.T."/>
            <person name="Ye R.Z."/>
            <person name="Que T.C."/>
            <person name="Du C.H."/>
            <person name="Zhou Y.H."/>
            <person name="Cheng J.X."/>
            <person name="Dai P.F."/>
            <person name="Guo W.B."/>
            <person name="Han X.H."/>
            <person name="Huang E.J."/>
            <person name="Li L.F."/>
            <person name="Wei W."/>
            <person name="Gao Y.C."/>
            <person name="Liu J.Z."/>
            <person name="Shao H.Z."/>
            <person name="Wang X."/>
            <person name="Wang C.C."/>
            <person name="Yang T.C."/>
            <person name="Huo Q.B."/>
            <person name="Li W."/>
            <person name="Chen H.Y."/>
            <person name="Chen S.E."/>
            <person name="Zhou L.G."/>
            <person name="Ni X.B."/>
            <person name="Tian J.H."/>
            <person name="Sheng Y."/>
            <person name="Liu T."/>
            <person name="Pan Y.S."/>
            <person name="Xia L.Y."/>
            <person name="Li J."/>
            <person name="Zhao F."/>
            <person name="Cao W.C."/>
        </authorList>
    </citation>
    <scope>NUCLEOTIDE SEQUENCE</scope>
    <source>
        <strain evidence="1">Rsan-2018</strain>
    </source>
</reference>
<evidence type="ECO:0000313" key="1">
    <source>
        <dbReference type="EMBL" id="KAH7975562.1"/>
    </source>
</evidence>
<accession>A0A9D4QD28</accession>
<dbReference type="Proteomes" id="UP000821837">
    <property type="component" value="Chromosome 10"/>
</dbReference>
<organism evidence="1 2">
    <name type="scientific">Rhipicephalus sanguineus</name>
    <name type="common">Brown dog tick</name>
    <name type="synonym">Ixodes sanguineus</name>
    <dbReference type="NCBI Taxonomy" id="34632"/>
    <lineage>
        <taxon>Eukaryota</taxon>
        <taxon>Metazoa</taxon>
        <taxon>Ecdysozoa</taxon>
        <taxon>Arthropoda</taxon>
        <taxon>Chelicerata</taxon>
        <taxon>Arachnida</taxon>
        <taxon>Acari</taxon>
        <taxon>Parasitiformes</taxon>
        <taxon>Ixodida</taxon>
        <taxon>Ixodoidea</taxon>
        <taxon>Ixodidae</taxon>
        <taxon>Rhipicephalinae</taxon>
        <taxon>Rhipicephalus</taxon>
        <taxon>Rhipicephalus</taxon>
    </lineage>
</organism>
<sequence>MWLNLEQGALLVLREEHGAHEPAFHSARQLRLNLGRMQLAPPRHLVYQVVHSRKLMHFSHYMDGKVQHDQDKVDKISRESAKTGMANRKPVEFRHALDRYLEHDADKIEKLSRISFDEGTKTADYLENAQSCQGAHSEAARQPVWWPGYFGGAVPIFSTQQCEIQLEVVVNSVFMDARKLLHFSHFVDGKVEHDHDKVDKITRESAKTGMTATRINDSSFSISFDEGTKTADYLENAQSCQGAHSEAARQPAKVSEHHRKIHLHFKHHTTVNDDKTTKTTTEVVVECLEDILEIARKAVIWLVDKLFTIDKETKEKKTTTEIIAECLDDVVVLAKKIVFWAIERLLKM</sequence>
<protein>
    <submittedName>
        <fullName evidence="1">Uncharacterized protein</fullName>
    </submittedName>
</protein>
<keyword evidence="2" id="KW-1185">Reference proteome</keyword>
<name>A0A9D4QD28_RHISA</name>
<comment type="caution">
    <text evidence="1">The sequence shown here is derived from an EMBL/GenBank/DDBJ whole genome shotgun (WGS) entry which is preliminary data.</text>
</comment>